<feature type="region of interest" description="Disordered" evidence="1">
    <location>
        <begin position="182"/>
        <end position="455"/>
    </location>
</feature>
<evidence type="ECO:0000313" key="4">
    <source>
        <dbReference type="Proteomes" id="UP000091918"/>
    </source>
</evidence>
<feature type="compositionally biased region" description="Basic and acidic residues" evidence="1">
    <location>
        <begin position="393"/>
        <end position="407"/>
    </location>
</feature>
<protein>
    <recommendedName>
        <fullName evidence="2">DUF7514 domain-containing protein</fullName>
    </recommendedName>
</protein>
<keyword evidence="4" id="KW-1185">Reference proteome</keyword>
<gene>
    <name evidence="3" type="ORF">ACJ72_08629</name>
</gene>
<evidence type="ECO:0000313" key="3">
    <source>
        <dbReference type="EMBL" id="OAX77076.1"/>
    </source>
</evidence>
<feature type="compositionally biased region" description="Basic and acidic residues" evidence="1">
    <location>
        <begin position="321"/>
        <end position="353"/>
    </location>
</feature>
<accession>A0A1B7NK67</accession>
<evidence type="ECO:0000256" key="1">
    <source>
        <dbReference type="SAM" id="MobiDB-lite"/>
    </source>
</evidence>
<feature type="compositionally biased region" description="Polar residues" evidence="1">
    <location>
        <begin position="184"/>
        <end position="199"/>
    </location>
</feature>
<dbReference type="EMBL" id="LGUA01003462">
    <property type="protein sequence ID" value="OAX77076.1"/>
    <property type="molecule type" value="Genomic_DNA"/>
</dbReference>
<dbReference type="PANTHER" id="PTHR39611">
    <property type="entry name" value="HYDROXYPROLINE-RICH GLYCOPROTEIN DZ-HRGP-RELATED"/>
    <property type="match status" value="1"/>
</dbReference>
<feature type="non-terminal residue" evidence="3">
    <location>
        <position position="455"/>
    </location>
</feature>
<dbReference type="AlphaFoldDB" id="A0A1B7NK67"/>
<evidence type="ECO:0000259" key="2">
    <source>
        <dbReference type="Pfam" id="PF24355"/>
    </source>
</evidence>
<dbReference type="Proteomes" id="UP000091918">
    <property type="component" value="Unassembled WGS sequence"/>
</dbReference>
<comment type="caution">
    <text evidence="3">The sequence shown here is derived from an EMBL/GenBank/DDBJ whole genome shotgun (WGS) entry which is preliminary data.</text>
</comment>
<feature type="compositionally biased region" description="Basic residues" evidence="1">
    <location>
        <begin position="289"/>
        <end position="299"/>
    </location>
</feature>
<dbReference type="OrthoDB" id="5420895at2759"/>
<feature type="domain" description="DUF7514" evidence="2">
    <location>
        <begin position="14"/>
        <end position="170"/>
    </location>
</feature>
<organism evidence="3 4">
    <name type="scientific">Emergomyces africanus</name>
    <dbReference type="NCBI Taxonomy" id="1955775"/>
    <lineage>
        <taxon>Eukaryota</taxon>
        <taxon>Fungi</taxon>
        <taxon>Dikarya</taxon>
        <taxon>Ascomycota</taxon>
        <taxon>Pezizomycotina</taxon>
        <taxon>Eurotiomycetes</taxon>
        <taxon>Eurotiomycetidae</taxon>
        <taxon>Onygenales</taxon>
        <taxon>Ajellomycetaceae</taxon>
        <taxon>Emergomyces</taxon>
    </lineage>
</organism>
<feature type="compositionally biased region" description="Basic residues" evidence="1">
    <location>
        <begin position="358"/>
        <end position="370"/>
    </location>
</feature>
<feature type="compositionally biased region" description="Low complexity" evidence="1">
    <location>
        <begin position="311"/>
        <end position="320"/>
    </location>
</feature>
<dbReference type="PANTHER" id="PTHR39611:SF2">
    <property type="entry name" value="HYDROXYPROLINE-RICH GLYCOPROTEIN DZ-HRGP"/>
    <property type="match status" value="1"/>
</dbReference>
<reference evidence="3 4" key="1">
    <citation type="submission" date="2015-07" db="EMBL/GenBank/DDBJ databases">
        <title>Emmonsia species relationships and genome sequence.</title>
        <authorList>
            <person name="Cuomo C.A."/>
            <person name="Schwartz I.S."/>
            <person name="Kenyon C."/>
            <person name="de Hoog G.S."/>
            <person name="Govender N.P."/>
            <person name="Botha A."/>
            <person name="Moreno L."/>
            <person name="de Vries M."/>
            <person name="Munoz J.F."/>
            <person name="Stielow J.B."/>
        </authorList>
    </citation>
    <scope>NUCLEOTIDE SEQUENCE [LARGE SCALE GENOMIC DNA]</scope>
    <source>
        <strain evidence="3 4">CBS 136260</strain>
    </source>
</reference>
<dbReference type="InterPro" id="IPR055936">
    <property type="entry name" value="DUF7514"/>
</dbReference>
<proteinExistence type="predicted"/>
<dbReference type="Pfam" id="PF24355">
    <property type="entry name" value="DUF7514"/>
    <property type="match status" value="1"/>
</dbReference>
<feature type="compositionally biased region" description="Polar residues" evidence="1">
    <location>
        <begin position="222"/>
        <end position="238"/>
    </location>
</feature>
<sequence length="455" mass="51441">MSSLHNPASNYWGFLIRADKSATPLFEQLCLGIAKLISDLQQSGTEDLVPANLAAFYRAVGGNYDNIFLHTPHDSLSFIYQSLGCFHTLQPTSDPFKHPSIPALRPHGFVRWQTIQLLLCPDEHVVFLQRAVKKFDVVNPSGGCIFPKVIPRDSFPSKPDAEMVKWHEAVSQKLENDFHHANELNDSSRSSDRGSQNRKASPGSLVDGVAPDETPDYFSRRGSASQKQLNYLRQTPPQEANLPFNVRSHKRSVPEFTSPLSTEPELRHDDIDEDSVPIYSRTKAGGRPVSRHRRSRRGRSLTPPPRRSEPLSESSSGSDVLESRPARTREDDADYEKLFAKNRESHARCRSHDTAYSSRKRWNQSPGRRHLQPEDAMMPETTQAYDYYSRHPKSAEFRSNYPDDLRRLSSISHSSRRPKQSQPSFPHPPPAPGAKFREYIFDDDGGYSNSAPPSP</sequence>
<name>A0A1B7NK67_9EURO</name>